<dbReference type="OrthoDB" id="26328at2"/>
<dbReference type="GO" id="GO:0046961">
    <property type="term" value="F:proton-transporting ATPase activity, rotational mechanism"/>
    <property type="evidence" value="ECO:0007669"/>
    <property type="project" value="InterPro"/>
</dbReference>
<accession>A0A399E6D7</accession>
<dbReference type="AlphaFoldDB" id="A0A399E6D7"/>
<comment type="similarity">
    <text evidence="1">Belongs to the V-ATPase E subunit family.</text>
</comment>
<keyword evidence="3" id="KW-0406">Ion transport</keyword>
<dbReference type="EMBL" id="QWKX01000005">
    <property type="protein sequence ID" value="RIH79498.1"/>
    <property type="molecule type" value="Genomic_DNA"/>
</dbReference>
<dbReference type="RefSeq" id="WP_027887217.1">
    <property type="nucleotide sequence ID" value="NZ_JBHSXZ010000004.1"/>
</dbReference>
<evidence type="ECO:0000313" key="4">
    <source>
        <dbReference type="EMBL" id="RIH79498.1"/>
    </source>
</evidence>
<evidence type="ECO:0000313" key="5">
    <source>
        <dbReference type="Proteomes" id="UP000266089"/>
    </source>
</evidence>
<dbReference type="Gene3D" id="1.20.5.620">
    <property type="entry name" value="F1F0 ATP synthase subunit B, membrane domain"/>
    <property type="match status" value="1"/>
</dbReference>
<dbReference type="Gene3D" id="3.30.2320.30">
    <property type="entry name" value="ATP synthase, E subunit, C-terminal"/>
    <property type="match status" value="1"/>
</dbReference>
<evidence type="ECO:0000256" key="3">
    <source>
        <dbReference type="ARBA" id="ARBA00023065"/>
    </source>
</evidence>
<sequence length="188" mass="20049">MSKLEDILQSEVAAEISAIAAEAEAKAQSILSQAAQQAEALKASKERQLEAEHAAALRRAESAAELLVNQARIAAKGRVVEQVKAEALRALQNLAVQPGFADTLQKLAEEALAELGQAEAVVVNPAHTALLADWARARGLELRADEAIRDGVRLVAQGGRSYVQNTLTERLERAWDALSAKAAKAIWG</sequence>
<dbReference type="InterPro" id="IPR038495">
    <property type="entry name" value="ATPase_E_C"/>
</dbReference>
<keyword evidence="2" id="KW-0813">Transport</keyword>
<organism evidence="4 5">
    <name type="scientific">Meiothermus taiwanensis</name>
    <dbReference type="NCBI Taxonomy" id="172827"/>
    <lineage>
        <taxon>Bacteria</taxon>
        <taxon>Thermotogati</taxon>
        <taxon>Deinococcota</taxon>
        <taxon>Deinococci</taxon>
        <taxon>Thermales</taxon>
        <taxon>Thermaceae</taxon>
        <taxon>Meiothermus</taxon>
    </lineage>
</organism>
<dbReference type="Proteomes" id="UP000266089">
    <property type="component" value="Unassembled WGS sequence"/>
</dbReference>
<dbReference type="InterPro" id="IPR002842">
    <property type="entry name" value="ATPase_V1_Esu"/>
</dbReference>
<dbReference type="Pfam" id="PF01991">
    <property type="entry name" value="vATP-synt_E"/>
    <property type="match status" value="1"/>
</dbReference>
<reference evidence="4 5" key="1">
    <citation type="submission" date="2018-08" db="EMBL/GenBank/DDBJ databases">
        <title>Meiothermus cateniformans JCM 15151 genome sequencing project.</title>
        <authorList>
            <person name="Da Costa M.S."/>
            <person name="Albuquerque L."/>
            <person name="Raposo P."/>
            <person name="Froufe H.J.C."/>
            <person name="Barroso C.S."/>
            <person name="Egas C."/>
        </authorList>
    </citation>
    <scope>NUCLEOTIDE SEQUENCE [LARGE SCALE GENOMIC DNA]</scope>
    <source>
        <strain evidence="4 5">JCM 15151</strain>
    </source>
</reference>
<gene>
    <name evidence="4" type="primary">atpE</name>
    <name evidence="4" type="ORF">Mcate_00321</name>
</gene>
<evidence type="ECO:0000256" key="1">
    <source>
        <dbReference type="ARBA" id="ARBA00005901"/>
    </source>
</evidence>
<name>A0A399E6D7_9DEIN</name>
<dbReference type="GO" id="GO:0033178">
    <property type="term" value="C:proton-transporting two-sector ATPase complex, catalytic domain"/>
    <property type="evidence" value="ECO:0007669"/>
    <property type="project" value="InterPro"/>
</dbReference>
<proteinExistence type="inferred from homology"/>
<evidence type="ECO:0000256" key="2">
    <source>
        <dbReference type="ARBA" id="ARBA00022448"/>
    </source>
</evidence>
<dbReference type="SUPFAM" id="SSF160527">
    <property type="entry name" value="V-type ATPase subunit E-like"/>
    <property type="match status" value="1"/>
</dbReference>
<comment type="caution">
    <text evidence="4">The sequence shown here is derived from an EMBL/GenBank/DDBJ whole genome shotgun (WGS) entry which is preliminary data.</text>
</comment>
<protein>
    <submittedName>
        <fullName evidence="4">V-type ATP synthase subunit E</fullName>
    </submittedName>
</protein>